<dbReference type="SMART" id="SM00347">
    <property type="entry name" value="HTH_MARR"/>
    <property type="match status" value="1"/>
</dbReference>
<dbReference type="GO" id="GO:0006950">
    <property type="term" value="P:response to stress"/>
    <property type="evidence" value="ECO:0007669"/>
    <property type="project" value="TreeGrafter"/>
</dbReference>
<dbReference type="SUPFAM" id="SSF46785">
    <property type="entry name" value="Winged helix' DNA-binding domain"/>
    <property type="match status" value="1"/>
</dbReference>
<accession>A0A8J3GWH8</accession>
<evidence type="ECO:0000313" key="2">
    <source>
        <dbReference type="EMBL" id="GHF44308.1"/>
    </source>
</evidence>
<evidence type="ECO:0000313" key="3">
    <source>
        <dbReference type="Proteomes" id="UP000626220"/>
    </source>
</evidence>
<reference evidence="2" key="2">
    <citation type="submission" date="2020-09" db="EMBL/GenBank/DDBJ databases">
        <authorList>
            <person name="Sun Q."/>
            <person name="Kim S."/>
        </authorList>
    </citation>
    <scope>NUCLEOTIDE SEQUENCE</scope>
    <source>
        <strain evidence="2">KCTC 42650</strain>
    </source>
</reference>
<sequence>MTQPPVKPTYNGKTYRDIVDEHLRNSRVPAGAGEALVMLDQTLFQMSRQVLKGDLVAAFLRQEDCGLEPAVFQGLAAVVRVANGVGRPAPAQPTVGSLAEELSIDPSRASRIAAALIEKGYVRRAAAQDDGRKSVLEITARGGALLQAFFRFKWQRLVGIFEDWSEEEITTFSRLLGRYAGSLTPTGGGGT</sequence>
<dbReference type="PANTHER" id="PTHR33164">
    <property type="entry name" value="TRANSCRIPTIONAL REGULATOR, MARR FAMILY"/>
    <property type="match status" value="1"/>
</dbReference>
<dbReference type="Pfam" id="PF12802">
    <property type="entry name" value="MarR_2"/>
    <property type="match status" value="1"/>
</dbReference>
<comment type="caution">
    <text evidence="2">The sequence shown here is derived from an EMBL/GenBank/DDBJ whole genome shotgun (WGS) entry which is preliminary data.</text>
</comment>
<dbReference type="PRINTS" id="PR00598">
    <property type="entry name" value="HTHMARR"/>
</dbReference>
<organism evidence="2 3">
    <name type="scientific">Seohaeicola zhoushanensis</name>
    <dbReference type="NCBI Taxonomy" id="1569283"/>
    <lineage>
        <taxon>Bacteria</taxon>
        <taxon>Pseudomonadati</taxon>
        <taxon>Pseudomonadota</taxon>
        <taxon>Alphaproteobacteria</taxon>
        <taxon>Rhodobacterales</taxon>
        <taxon>Roseobacteraceae</taxon>
        <taxon>Seohaeicola</taxon>
    </lineage>
</organism>
<dbReference type="EMBL" id="BNCJ01000002">
    <property type="protein sequence ID" value="GHF44308.1"/>
    <property type="molecule type" value="Genomic_DNA"/>
</dbReference>
<dbReference type="InterPro" id="IPR039422">
    <property type="entry name" value="MarR/SlyA-like"/>
</dbReference>
<dbReference type="Proteomes" id="UP000626220">
    <property type="component" value="Unassembled WGS sequence"/>
</dbReference>
<reference evidence="2" key="1">
    <citation type="journal article" date="2014" name="Int. J. Syst. Evol. Microbiol.">
        <title>Complete genome sequence of Corynebacterium casei LMG S-19264T (=DSM 44701T), isolated from a smear-ripened cheese.</title>
        <authorList>
            <consortium name="US DOE Joint Genome Institute (JGI-PGF)"/>
            <person name="Walter F."/>
            <person name="Albersmeier A."/>
            <person name="Kalinowski J."/>
            <person name="Ruckert C."/>
        </authorList>
    </citation>
    <scope>NUCLEOTIDE SEQUENCE</scope>
    <source>
        <strain evidence="2">KCTC 42650</strain>
    </source>
</reference>
<name>A0A8J3GWH8_9RHOB</name>
<evidence type="ECO:0000259" key="1">
    <source>
        <dbReference type="PROSITE" id="PS50995"/>
    </source>
</evidence>
<dbReference type="GO" id="GO:0003700">
    <property type="term" value="F:DNA-binding transcription factor activity"/>
    <property type="evidence" value="ECO:0007669"/>
    <property type="project" value="InterPro"/>
</dbReference>
<feature type="domain" description="HTH marR-type" evidence="1">
    <location>
        <begin position="36"/>
        <end position="181"/>
    </location>
</feature>
<dbReference type="InterPro" id="IPR000835">
    <property type="entry name" value="HTH_MarR-typ"/>
</dbReference>
<dbReference type="PANTHER" id="PTHR33164:SF57">
    <property type="entry name" value="MARR-FAMILY TRANSCRIPTIONAL REGULATOR"/>
    <property type="match status" value="1"/>
</dbReference>
<keyword evidence="3" id="KW-1185">Reference proteome</keyword>
<dbReference type="InterPro" id="IPR036388">
    <property type="entry name" value="WH-like_DNA-bd_sf"/>
</dbReference>
<protein>
    <recommendedName>
        <fullName evidence="1">HTH marR-type domain-containing protein</fullName>
    </recommendedName>
</protein>
<dbReference type="PROSITE" id="PS50995">
    <property type="entry name" value="HTH_MARR_2"/>
    <property type="match status" value="1"/>
</dbReference>
<gene>
    <name evidence="2" type="ORF">GCM10017056_15320</name>
</gene>
<dbReference type="Gene3D" id="1.10.10.10">
    <property type="entry name" value="Winged helix-like DNA-binding domain superfamily/Winged helix DNA-binding domain"/>
    <property type="match status" value="1"/>
</dbReference>
<dbReference type="InterPro" id="IPR036390">
    <property type="entry name" value="WH_DNA-bd_sf"/>
</dbReference>
<dbReference type="RefSeq" id="WP_229863923.1">
    <property type="nucleotide sequence ID" value="NZ_BNCJ01000002.1"/>
</dbReference>
<dbReference type="AlphaFoldDB" id="A0A8J3GWH8"/>
<proteinExistence type="predicted"/>